<evidence type="ECO:0000313" key="2">
    <source>
        <dbReference type="EMBL" id="MCS7477497.1"/>
    </source>
</evidence>
<comment type="caution">
    <text evidence="2">The sequence shown here is derived from an EMBL/GenBank/DDBJ whole genome shotgun (WGS) entry which is preliminary data.</text>
</comment>
<dbReference type="SMART" id="SM00943">
    <property type="entry name" value="Prim-Pol"/>
    <property type="match status" value="1"/>
</dbReference>
<dbReference type="SUPFAM" id="SSF56747">
    <property type="entry name" value="Prim-pol domain"/>
    <property type="match status" value="1"/>
</dbReference>
<feature type="domain" description="DNA primase/polymerase bifunctional N-terminal" evidence="1">
    <location>
        <begin position="6"/>
        <end position="205"/>
    </location>
</feature>
<dbReference type="Pfam" id="PF09250">
    <property type="entry name" value="Prim-Pol"/>
    <property type="match status" value="1"/>
</dbReference>
<name>A0A9X3AEN0_9PSEU</name>
<organism evidence="2 3">
    <name type="scientific">Umezawaea endophytica</name>
    <dbReference type="NCBI Taxonomy" id="1654476"/>
    <lineage>
        <taxon>Bacteria</taxon>
        <taxon>Bacillati</taxon>
        <taxon>Actinomycetota</taxon>
        <taxon>Actinomycetes</taxon>
        <taxon>Pseudonocardiales</taxon>
        <taxon>Pseudonocardiaceae</taxon>
        <taxon>Umezawaea</taxon>
    </lineage>
</organism>
<evidence type="ECO:0000259" key="1">
    <source>
        <dbReference type="SMART" id="SM00943"/>
    </source>
</evidence>
<sequence length="323" mass="36474">MRVQLLARYCELGWRIFPCAWLAEDGTCSCPKGSDCDDRGRHAIVKWQHGAEVREGENDFNVRATSDFEQVARWHQKWPRANWGWSLDDHFVVDIDKRHGGMETLALLDENDPDFLIPTLVQETPGGGRHFVYHQPLEDVNDPLAGKVKTLSQGRLQNLPGFEIKGRRSDGEPGSIVYIPPSVGRRWQGDLERVDYASGYLLQRIYRAKQPGNYGAGTGGSEEEFDWGLALTPGGVLNNQDDTLYRASRSLRALDVPDRLAIPLLRTVVSFFTNTDASDPWELDKANEKWERAKNEVTAGKSSVELTEVQLTLVEGFLKKRYS</sequence>
<gene>
    <name evidence="2" type="ORF">NZH93_11585</name>
</gene>
<dbReference type="Proteomes" id="UP001141259">
    <property type="component" value="Unassembled WGS sequence"/>
</dbReference>
<protein>
    <submittedName>
        <fullName evidence="2">Bifunctional DNA primase/polymerase</fullName>
    </submittedName>
</protein>
<proteinExistence type="predicted"/>
<dbReference type="AlphaFoldDB" id="A0A9X3AEN0"/>
<dbReference type="InterPro" id="IPR015330">
    <property type="entry name" value="DNA_primase/pol_bifunc_N"/>
</dbReference>
<accession>A0A9X3AEN0</accession>
<evidence type="ECO:0000313" key="3">
    <source>
        <dbReference type="Proteomes" id="UP001141259"/>
    </source>
</evidence>
<dbReference type="EMBL" id="JANYMP010000004">
    <property type="protein sequence ID" value="MCS7477497.1"/>
    <property type="molecule type" value="Genomic_DNA"/>
</dbReference>
<dbReference type="RefSeq" id="WP_259623149.1">
    <property type="nucleotide sequence ID" value="NZ_JANYMP010000004.1"/>
</dbReference>
<keyword evidence="3" id="KW-1185">Reference proteome</keyword>
<reference evidence="2" key="1">
    <citation type="submission" date="2022-08" db="EMBL/GenBank/DDBJ databases">
        <authorList>
            <person name="Tistechok S."/>
            <person name="Samborskyy M."/>
            <person name="Roman I."/>
        </authorList>
    </citation>
    <scope>NUCLEOTIDE SEQUENCE</scope>
    <source>
        <strain evidence="2">DSM 103496</strain>
    </source>
</reference>